<reference evidence="6 7" key="1">
    <citation type="journal article" date="2012" name="Plant Soil">
        <title>Screening of plant growth-promoting traits in arsenic-resistant bacteria isolated from the rhizosphere of soybean plants from Argentinean agricultural soil.</title>
        <authorList>
            <person name="Wevar Oller A.L."/>
            <person name="Talano M.A."/>
            <person name="Agostini E."/>
        </authorList>
    </citation>
    <scope>NUCLEOTIDE SEQUENCE [LARGE SCALE GENOMIC DNA]</scope>
    <source>
        <strain evidence="6 7">AW4</strain>
    </source>
</reference>
<evidence type="ECO:0000313" key="6">
    <source>
        <dbReference type="EMBL" id="MFK5732704.1"/>
    </source>
</evidence>
<comment type="caution">
    <text evidence="6">The sequence shown here is derived from an EMBL/GenBank/DDBJ whole genome shotgun (WGS) entry which is preliminary data.</text>
</comment>
<evidence type="ECO:0000313" key="7">
    <source>
        <dbReference type="Proteomes" id="UP001621534"/>
    </source>
</evidence>
<dbReference type="PANTHER" id="PTHR30537">
    <property type="entry name" value="HTH-TYPE TRANSCRIPTIONAL REGULATOR"/>
    <property type="match status" value="1"/>
</dbReference>
<keyword evidence="7" id="KW-1185">Reference proteome</keyword>
<dbReference type="NCBIfam" id="NF007491">
    <property type="entry name" value="PRK10086.1"/>
    <property type="match status" value="1"/>
</dbReference>
<dbReference type="EMBL" id="JAHWXS010000003">
    <property type="protein sequence ID" value="MFK5732704.1"/>
    <property type="molecule type" value="Genomic_DNA"/>
</dbReference>
<dbReference type="Gene3D" id="1.10.10.10">
    <property type="entry name" value="Winged helix-like DNA-binding domain superfamily/Winged helix DNA-binding domain"/>
    <property type="match status" value="1"/>
</dbReference>
<feature type="domain" description="HTH lysR-type" evidence="5">
    <location>
        <begin position="20"/>
        <end position="72"/>
    </location>
</feature>
<dbReference type="InterPro" id="IPR058163">
    <property type="entry name" value="LysR-type_TF_proteobact-type"/>
</dbReference>
<dbReference type="InterPro" id="IPR000847">
    <property type="entry name" value="LysR_HTH_N"/>
</dbReference>
<keyword evidence="2" id="KW-0805">Transcription regulation</keyword>
<sequence>MLNLPPRISSRLNSSQFANLHTFLVAARHLSFARAAQELCITASAVSHRMSRLEEALQMKLFQRLTRQVALTDEGERIFAILQQAMGDLSEALEPSSQADVAGSIALYVRPSIAQCWLVPKLTDFIERYPSIALDLRVGNDNVDFRTRKIDLALYYANGEFPGLTSYKLMHEHLAPVCSPEYAQRHGLMENPQNLQHCTTLHDSLAWDHAAYDAEWTLWAKQHDLLAALPKRSLTFDRSDLAVTAALNHAGIAIGRQQLVQKHVDSGELVLPLGGFCRSGHYDYYLVHPVLDSVPKRLAVFMDWLRECAHYSSTHHEQSLMTQHRAWPKATCPQNDVLTVTARLRGSP</sequence>
<dbReference type="RefSeq" id="WP_405129023.1">
    <property type="nucleotide sequence ID" value="NZ_JAHWXS010000003.1"/>
</dbReference>
<dbReference type="SUPFAM" id="SSF46785">
    <property type="entry name" value="Winged helix' DNA-binding domain"/>
    <property type="match status" value="1"/>
</dbReference>
<evidence type="ECO:0000256" key="4">
    <source>
        <dbReference type="ARBA" id="ARBA00023163"/>
    </source>
</evidence>
<dbReference type="CDD" id="cd08432">
    <property type="entry name" value="PBP2_GcdR_TrpI_HvrB_AmpR_like"/>
    <property type="match status" value="1"/>
</dbReference>
<dbReference type="GO" id="GO:0003677">
    <property type="term" value="F:DNA binding"/>
    <property type="evidence" value="ECO:0007669"/>
    <property type="project" value="UniProtKB-KW"/>
</dbReference>
<dbReference type="InterPro" id="IPR036388">
    <property type="entry name" value="WH-like_DNA-bd_sf"/>
</dbReference>
<dbReference type="PROSITE" id="PS50931">
    <property type="entry name" value="HTH_LYSR"/>
    <property type="match status" value="1"/>
</dbReference>
<accession>A0ABW8NRV3</accession>
<dbReference type="InterPro" id="IPR036390">
    <property type="entry name" value="WH_DNA-bd_sf"/>
</dbReference>
<dbReference type="Proteomes" id="UP001621534">
    <property type="component" value="Unassembled WGS sequence"/>
</dbReference>
<evidence type="ECO:0000256" key="2">
    <source>
        <dbReference type="ARBA" id="ARBA00023015"/>
    </source>
</evidence>
<comment type="similarity">
    <text evidence="1">Belongs to the LysR transcriptional regulatory family.</text>
</comment>
<dbReference type="PANTHER" id="PTHR30537:SF32">
    <property type="entry name" value="HTH-TYPE TRANSCRIPTIONAL REGULATOR DSDC"/>
    <property type="match status" value="1"/>
</dbReference>
<dbReference type="Pfam" id="PF00126">
    <property type="entry name" value="HTH_1"/>
    <property type="match status" value="1"/>
</dbReference>
<keyword evidence="4" id="KW-0804">Transcription</keyword>
<evidence type="ECO:0000256" key="3">
    <source>
        <dbReference type="ARBA" id="ARBA00023125"/>
    </source>
</evidence>
<protein>
    <submittedName>
        <fullName evidence="6">DNA-binding transcriptional regulator DsdC</fullName>
    </submittedName>
</protein>
<evidence type="ECO:0000259" key="5">
    <source>
        <dbReference type="PROSITE" id="PS50931"/>
    </source>
</evidence>
<name>A0ABW8NRV3_9PSED</name>
<dbReference type="SUPFAM" id="SSF53850">
    <property type="entry name" value="Periplasmic binding protein-like II"/>
    <property type="match status" value="1"/>
</dbReference>
<gene>
    <name evidence="6" type="primary">dsdC</name>
    <name evidence="6" type="ORF">KW869_04130</name>
</gene>
<dbReference type="InterPro" id="IPR005119">
    <property type="entry name" value="LysR_subst-bd"/>
</dbReference>
<evidence type="ECO:0000256" key="1">
    <source>
        <dbReference type="ARBA" id="ARBA00009437"/>
    </source>
</evidence>
<proteinExistence type="inferred from homology"/>
<dbReference type="Pfam" id="PF03466">
    <property type="entry name" value="LysR_substrate"/>
    <property type="match status" value="1"/>
</dbReference>
<keyword evidence="3 6" id="KW-0238">DNA-binding</keyword>
<organism evidence="6 7">
    <name type="scientific">Pseudomonas urmiensis</name>
    <dbReference type="NCBI Taxonomy" id="2745493"/>
    <lineage>
        <taxon>Bacteria</taxon>
        <taxon>Pseudomonadati</taxon>
        <taxon>Pseudomonadota</taxon>
        <taxon>Gammaproteobacteria</taxon>
        <taxon>Pseudomonadales</taxon>
        <taxon>Pseudomonadaceae</taxon>
        <taxon>Pseudomonas</taxon>
    </lineage>
</organism>
<dbReference type="Gene3D" id="3.40.190.10">
    <property type="entry name" value="Periplasmic binding protein-like II"/>
    <property type="match status" value="2"/>
</dbReference>